<evidence type="ECO:0000256" key="9">
    <source>
        <dbReference type="ARBA" id="ARBA00023004"/>
    </source>
</evidence>
<keyword evidence="13" id="KW-0449">Lipoprotein</keyword>
<comment type="subcellular location">
    <subcellularLocation>
        <location evidence="1">Cell membrane</location>
        <topology evidence="1">Lipid-anchor</topology>
        <topology evidence="1">GPI-anchor</topology>
    </subcellularLocation>
    <subcellularLocation>
        <location evidence="2">Secreted</location>
    </subcellularLocation>
</comment>
<name>A0A0C3QFM9_9AGAM</name>
<keyword evidence="9" id="KW-0408">Iron</keyword>
<gene>
    <name evidence="16" type="ORF">M407DRAFT_26467</name>
</gene>
<keyword evidence="6" id="KW-0349">Heme</keyword>
<evidence type="ECO:0000256" key="6">
    <source>
        <dbReference type="ARBA" id="ARBA00022617"/>
    </source>
</evidence>
<dbReference type="PANTHER" id="PTHR37928:SF2">
    <property type="entry name" value="GPI ANCHORED CFEM DOMAIN PROTEIN (AFU_ORTHOLOGUE AFUA_6G10580)"/>
    <property type="match status" value="1"/>
</dbReference>
<dbReference type="AlphaFoldDB" id="A0A0C3QFM9"/>
<dbReference type="InterPro" id="IPR008427">
    <property type="entry name" value="Extracellular_membr_CFEM_dom"/>
</dbReference>
<dbReference type="GO" id="GO:0005886">
    <property type="term" value="C:plasma membrane"/>
    <property type="evidence" value="ECO:0007669"/>
    <property type="project" value="UniProtKB-SubCell"/>
</dbReference>
<dbReference type="STRING" id="1051891.A0A0C3QFM9"/>
<keyword evidence="4" id="KW-1003">Cell membrane</keyword>
<dbReference type="OrthoDB" id="3065412at2759"/>
<dbReference type="Pfam" id="PF05730">
    <property type="entry name" value="CFEM"/>
    <property type="match status" value="2"/>
</dbReference>
<accession>A0A0C3QFM9</accession>
<evidence type="ECO:0000256" key="12">
    <source>
        <dbReference type="ARBA" id="ARBA00023180"/>
    </source>
</evidence>
<evidence type="ECO:0000256" key="4">
    <source>
        <dbReference type="ARBA" id="ARBA00022475"/>
    </source>
</evidence>
<organism evidence="16 17">
    <name type="scientific">Tulasnella calospora MUT 4182</name>
    <dbReference type="NCBI Taxonomy" id="1051891"/>
    <lineage>
        <taxon>Eukaryota</taxon>
        <taxon>Fungi</taxon>
        <taxon>Dikarya</taxon>
        <taxon>Basidiomycota</taxon>
        <taxon>Agaricomycotina</taxon>
        <taxon>Agaricomycetes</taxon>
        <taxon>Cantharellales</taxon>
        <taxon>Tulasnellaceae</taxon>
        <taxon>Tulasnella</taxon>
    </lineage>
</organism>
<keyword evidence="11" id="KW-1015">Disulfide bond</keyword>
<evidence type="ECO:0000256" key="10">
    <source>
        <dbReference type="ARBA" id="ARBA00023136"/>
    </source>
</evidence>
<dbReference type="GO" id="GO:0046872">
    <property type="term" value="F:metal ion binding"/>
    <property type="evidence" value="ECO:0007669"/>
    <property type="project" value="UniProtKB-KW"/>
</dbReference>
<evidence type="ECO:0000256" key="13">
    <source>
        <dbReference type="ARBA" id="ARBA00023288"/>
    </source>
</evidence>
<evidence type="ECO:0000256" key="7">
    <source>
        <dbReference type="ARBA" id="ARBA00022723"/>
    </source>
</evidence>
<evidence type="ECO:0000256" key="5">
    <source>
        <dbReference type="ARBA" id="ARBA00022525"/>
    </source>
</evidence>
<evidence type="ECO:0000259" key="15">
    <source>
        <dbReference type="PROSITE" id="PS52012"/>
    </source>
</evidence>
<keyword evidence="5" id="KW-0964">Secreted</keyword>
<dbReference type="HOGENOM" id="CLU_1518957_0_0_1"/>
<keyword evidence="10" id="KW-0472">Membrane</keyword>
<evidence type="ECO:0000313" key="16">
    <source>
        <dbReference type="EMBL" id="KIO24109.1"/>
    </source>
</evidence>
<feature type="chain" id="PRO_5002168506" description="CFEM domain-containing protein" evidence="14">
    <location>
        <begin position="17"/>
        <end position="171"/>
    </location>
</feature>
<keyword evidence="12" id="KW-0325">Glycoprotein</keyword>
<keyword evidence="17" id="KW-1185">Reference proteome</keyword>
<dbReference type="SMART" id="SM00747">
    <property type="entry name" value="CFEM"/>
    <property type="match status" value="2"/>
</dbReference>
<evidence type="ECO:0000256" key="1">
    <source>
        <dbReference type="ARBA" id="ARBA00004609"/>
    </source>
</evidence>
<feature type="signal peptide" evidence="14">
    <location>
        <begin position="1"/>
        <end position="16"/>
    </location>
</feature>
<evidence type="ECO:0000256" key="3">
    <source>
        <dbReference type="ARBA" id="ARBA00010031"/>
    </source>
</evidence>
<dbReference type="InterPro" id="IPR051735">
    <property type="entry name" value="CFEM_domain"/>
</dbReference>
<proteinExistence type="inferred from homology"/>
<reference evidence="16 17" key="1">
    <citation type="submission" date="2014-04" db="EMBL/GenBank/DDBJ databases">
        <authorList>
            <consortium name="DOE Joint Genome Institute"/>
            <person name="Kuo A."/>
            <person name="Girlanda M."/>
            <person name="Perotto S."/>
            <person name="Kohler A."/>
            <person name="Nagy L.G."/>
            <person name="Floudas D."/>
            <person name="Copeland A."/>
            <person name="Barry K.W."/>
            <person name="Cichocki N."/>
            <person name="Veneault-Fourrey C."/>
            <person name="LaButti K."/>
            <person name="Lindquist E.A."/>
            <person name="Lipzen A."/>
            <person name="Lundell T."/>
            <person name="Morin E."/>
            <person name="Murat C."/>
            <person name="Sun H."/>
            <person name="Tunlid A."/>
            <person name="Henrissat B."/>
            <person name="Grigoriev I.V."/>
            <person name="Hibbett D.S."/>
            <person name="Martin F."/>
            <person name="Nordberg H.P."/>
            <person name="Cantor M.N."/>
            <person name="Hua S.X."/>
        </authorList>
    </citation>
    <scope>NUCLEOTIDE SEQUENCE [LARGE SCALE GENOMIC DNA]</scope>
    <source>
        <strain evidence="16 17">MUT 4182</strain>
    </source>
</reference>
<sequence length="171" mass="17423">MRFSVTVLFAASLASAYTIGKPVSTWFDNVTACGQTCYANTSASPCNATDMACQCMNLNYITALATCVSSSCSVQDAQAAQAVAVATCQTAGINLTNPVPACAAPCDQIASSTCTDPNDGACPCKDTTYIQAVDTCFKSSCQVQDITTAETAGAALCRAYGVDISSTVPAA</sequence>
<evidence type="ECO:0000313" key="17">
    <source>
        <dbReference type="Proteomes" id="UP000054248"/>
    </source>
</evidence>
<evidence type="ECO:0000256" key="11">
    <source>
        <dbReference type="ARBA" id="ARBA00023157"/>
    </source>
</evidence>
<comment type="similarity">
    <text evidence="3">Belongs to the RBT5 family.</text>
</comment>
<protein>
    <recommendedName>
        <fullName evidence="15">CFEM domain-containing protein</fullName>
    </recommendedName>
</protein>
<dbReference type="PANTHER" id="PTHR37928">
    <property type="entry name" value="CFEM DOMAIN PROTEIN (AFU_ORTHOLOGUE AFUA_6G14090)"/>
    <property type="match status" value="1"/>
</dbReference>
<evidence type="ECO:0000256" key="2">
    <source>
        <dbReference type="ARBA" id="ARBA00004613"/>
    </source>
</evidence>
<feature type="domain" description="CFEM" evidence="15">
    <location>
        <begin position="5"/>
        <end position="115"/>
    </location>
</feature>
<evidence type="ECO:0000256" key="8">
    <source>
        <dbReference type="ARBA" id="ARBA00022729"/>
    </source>
</evidence>
<dbReference type="EMBL" id="KN823068">
    <property type="protein sequence ID" value="KIO24109.1"/>
    <property type="molecule type" value="Genomic_DNA"/>
</dbReference>
<reference evidence="17" key="2">
    <citation type="submission" date="2015-01" db="EMBL/GenBank/DDBJ databases">
        <title>Evolutionary Origins and Diversification of the Mycorrhizal Mutualists.</title>
        <authorList>
            <consortium name="DOE Joint Genome Institute"/>
            <consortium name="Mycorrhizal Genomics Consortium"/>
            <person name="Kohler A."/>
            <person name="Kuo A."/>
            <person name="Nagy L.G."/>
            <person name="Floudas D."/>
            <person name="Copeland A."/>
            <person name="Barry K.W."/>
            <person name="Cichocki N."/>
            <person name="Veneault-Fourrey C."/>
            <person name="LaButti K."/>
            <person name="Lindquist E.A."/>
            <person name="Lipzen A."/>
            <person name="Lundell T."/>
            <person name="Morin E."/>
            <person name="Murat C."/>
            <person name="Riley R."/>
            <person name="Ohm R."/>
            <person name="Sun H."/>
            <person name="Tunlid A."/>
            <person name="Henrissat B."/>
            <person name="Grigoriev I.V."/>
            <person name="Hibbett D.S."/>
            <person name="Martin F."/>
        </authorList>
    </citation>
    <scope>NUCLEOTIDE SEQUENCE [LARGE SCALE GENOMIC DNA]</scope>
    <source>
        <strain evidence="17">MUT 4182</strain>
    </source>
</reference>
<dbReference type="Proteomes" id="UP000054248">
    <property type="component" value="Unassembled WGS sequence"/>
</dbReference>
<evidence type="ECO:0000256" key="14">
    <source>
        <dbReference type="SAM" id="SignalP"/>
    </source>
</evidence>
<keyword evidence="7" id="KW-0479">Metal-binding</keyword>
<dbReference type="PROSITE" id="PS52012">
    <property type="entry name" value="CFEM"/>
    <property type="match status" value="1"/>
</dbReference>
<dbReference type="GO" id="GO:0005576">
    <property type="term" value="C:extracellular region"/>
    <property type="evidence" value="ECO:0007669"/>
    <property type="project" value="UniProtKB-SubCell"/>
</dbReference>
<keyword evidence="8 14" id="KW-0732">Signal</keyword>